<gene>
    <name evidence="8" type="ORF">GCM10023196_088860</name>
</gene>
<keyword evidence="5 6" id="KW-0472">Membrane</keyword>
<dbReference type="InterPro" id="IPR020846">
    <property type="entry name" value="MFS_dom"/>
</dbReference>
<evidence type="ECO:0000256" key="2">
    <source>
        <dbReference type="ARBA" id="ARBA00022475"/>
    </source>
</evidence>
<evidence type="ECO:0000313" key="9">
    <source>
        <dbReference type="Proteomes" id="UP001501442"/>
    </source>
</evidence>
<name>A0ABP8URK2_9ACTN</name>
<evidence type="ECO:0000256" key="4">
    <source>
        <dbReference type="ARBA" id="ARBA00022989"/>
    </source>
</evidence>
<dbReference type="Pfam" id="PF07690">
    <property type="entry name" value="MFS_1"/>
    <property type="match status" value="1"/>
</dbReference>
<proteinExistence type="predicted"/>
<dbReference type="SUPFAM" id="SSF103473">
    <property type="entry name" value="MFS general substrate transporter"/>
    <property type="match status" value="1"/>
</dbReference>
<feature type="transmembrane region" description="Helical" evidence="6">
    <location>
        <begin position="139"/>
        <end position="160"/>
    </location>
</feature>
<feature type="transmembrane region" description="Helical" evidence="6">
    <location>
        <begin position="74"/>
        <end position="92"/>
    </location>
</feature>
<dbReference type="Gene3D" id="1.20.1250.20">
    <property type="entry name" value="MFS general substrate transporter like domains"/>
    <property type="match status" value="1"/>
</dbReference>
<reference evidence="9" key="1">
    <citation type="journal article" date="2019" name="Int. J. Syst. Evol. Microbiol.">
        <title>The Global Catalogue of Microorganisms (GCM) 10K type strain sequencing project: providing services to taxonomists for standard genome sequencing and annotation.</title>
        <authorList>
            <consortium name="The Broad Institute Genomics Platform"/>
            <consortium name="The Broad Institute Genome Sequencing Center for Infectious Disease"/>
            <person name="Wu L."/>
            <person name="Ma J."/>
        </authorList>
    </citation>
    <scope>NUCLEOTIDE SEQUENCE [LARGE SCALE GENOMIC DNA]</scope>
    <source>
        <strain evidence="9">JCM 17939</strain>
    </source>
</reference>
<evidence type="ECO:0000256" key="1">
    <source>
        <dbReference type="ARBA" id="ARBA00004651"/>
    </source>
</evidence>
<keyword evidence="2" id="KW-1003">Cell membrane</keyword>
<feature type="transmembrane region" description="Helical" evidence="6">
    <location>
        <begin position="196"/>
        <end position="217"/>
    </location>
</feature>
<dbReference type="PANTHER" id="PTHR23513:SF17">
    <property type="entry name" value="MEMBRANE PROTEIN"/>
    <property type="match status" value="1"/>
</dbReference>
<organism evidence="8 9">
    <name type="scientific">Actinoallomurus vinaceus</name>
    <dbReference type="NCBI Taxonomy" id="1080074"/>
    <lineage>
        <taxon>Bacteria</taxon>
        <taxon>Bacillati</taxon>
        <taxon>Actinomycetota</taxon>
        <taxon>Actinomycetes</taxon>
        <taxon>Streptosporangiales</taxon>
        <taxon>Thermomonosporaceae</taxon>
        <taxon>Actinoallomurus</taxon>
    </lineage>
</organism>
<evidence type="ECO:0000313" key="8">
    <source>
        <dbReference type="EMBL" id="GAA4636954.1"/>
    </source>
</evidence>
<feature type="transmembrane region" description="Helical" evidence="6">
    <location>
        <begin position="282"/>
        <end position="304"/>
    </location>
</feature>
<dbReference type="PANTHER" id="PTHR23513">
    <property type="entry name" value="INTEGRAL MEMBRANE EFFLUX PROTEIN-RELATED"/>
    <property type="match status" value="1"/>
</dbReference>
<evidence type="ECO:0000256" key="6">
    <source>
        <dbReference type="SAM" id="Phobius"/>
    </source>
</evidence>
<dbReference type="InterPro" id="IPR011701">
    <property type="entry name" value="MFS"/>
</dbReference>
<feature type="transmembrane region" description="Helical" evidence="6">
    <location>
        <begin position="341"/>
        <end position="363"/>
    </location>
</feature>
<evidence type="ECO:0000256" key="3">
    <source>
        <dbReference type="ARBA" id="ARBA00022692"/>
    </source>
</evidence>
<dbReference type="PROSITE" id="PS50850">
    <property type="entry name" value="MFS"/>
    <property type="match status" value="1"/>
</dbReference>
<feature type="domain" description="Major facilitator superfamily (MFS) profile" evidence="7">
    <location>
        <begin position="1"/>
        <end position="369"/>
    </location>
</feature>
<comment type="caution">
    <text evidence="8">The sequence shown here is derived from an EMBL/GenBank/DDBJ whole genome shotgun (WGS) entry which is preliminary data.</text>
</comment>
<feature type="transmembrane region" description="Helical" evidence="6">
    <location>
        <begin position="256"/>
        <end position="276"/>
    </location>
</feature>
<protein>
    <recommendedName>
        <fullName evidence="7">Major facilitator superfamily (MFS) profile domain-containing protein</fullName>
    </recommendedName>
</protein>
<feature type="transmembrane region" description="Helical" evidence="6">
    <location>
        <begin position="6"/>
        <end position="27"/>
    </location>
</feature>
<sequence length="381" mass="38067">MLYFALGWAATAHSGAVAGLVLTAINLPRVALLLVGGAVGDRLGARRVMIAGDSAMLVVSLVLAALSYHLGAEPWLLIAAGVLIGVVDAFYLPASGSMPRRLVGNARLPRALALRQVGAQLITMGGGPLGGLLVGLAGLAGAALVDAVTFVLVLVVLIVIKPRQDVPAAGTERNVLREAADAVRVGFGDAVLRPGLLLVGTAAGFLLPVMPLLLPLLARDRHWSAGATGLVVGAQGIGMVAVTLGVVRRGPLGRPGLLAACGLMVAGLGVLALALAPSSAAAMGAGLIVGLGNGLFSSHIGPLIMTVTPESHLSRIQALLTLVQSLSLLVMNNVLGNVAGLAGAALAVAVCAVAVAGTGLLALASRPLRTTRTGLGRPRLP</sequence>
<keyword evidence="3 6" id="KW-0812">Transmembrane</keyword>
<dbReference type="Proteomes" id="UP001501442">
    <property type="component" value="Unassembled WGS sequence"/>
</dbReference>
<keyword evidence="4 6" id="KW-1133">Transmembrane helix</keyword>
<evidence type="ECO:0000259" key="7">
    <source>
        <dbReference type="PROSITE" id="PS50850"/>
    </source>
</evidence>
<accession>A0ABP8URK2</accession>
<dbReference type="EMBL" id="BAABHK010000018">
    <property type="protein sequence ID" value="GAA4636954.1"/>
    <property type="molecule type" value="Genomic_DNA"/>
</dbReference>
<dbReference type="InterPro" id="IPR036259">
    <property type="entry name" value="MFS_trans_sf"/>
</dbReference>
<evidence type="ECO:0000256" key="5">
    <source>
        <dbReference type="ARBA" id="ARBA00023136"/>
    </source>
</evidence>
<comment type="subcellular location">
    <subcellularLocation>
        <location evidence="1">Cell membrane</location>
        <topology evidence="1">Multi-pass membrane protein</topology>
    </subcellularLocation>
</comment>
<feature type="transmembrane region" description="Helical" evidence="6">
    <location>
        <begin position="223"/>
        <end position="244"/>
    </location>
</feature>
<keyword evidence="9" id="KW-1185">Reference proteome</keyword>
<feature type="transmembrane region" description="Helical" evidence="6">
    <location>
        <begin position="48"/>
        <end position="68"/>
    </location>
</feature>